<dbReference type="PANTHER" id="PTHR30092">
    <property type="entry name" value="INNER MEMBRANE PROTEIN CRED"/>
    <property type="match status" value="1"/>
</dbReference>
<feature type="transmembrane region" description="Helical" evidence="2">
    <location>
        <begin position="341"/>
        <end position="360"/>
    </location>
</feature>
<feature type="transmembrane region" description="Helical" evidence="2">
    <location>
        <begin position="391"/>
        <end position="412"/>
    </location>
</feature>
<dbReference type="Pfam" id="PF06123">
    <property type="entry name" value="CreD"/>
    <property type="match status" value="1"/>
</dbReference>
<evidence type="ECO:0000256" key="1">
    <source>
        <dbReference type="SAM" id="MobiDB-lite"/>
    </source>
</evidence>
<protein>
    <submittedName>
        <fullName evidence="3">Cell envelope integrity protein CreD</fullName>
    </submittedName>
</protein>
<feature type="transmembrane region" description="Helical" evidence="2">
    <location>
        <begin position="311"/>
        <end position="329"/>
    </location>
</feature>
<feature type="transmembrane region" description="Helical" evidence="2">
    <location>
        <begin position="418"/>
        <end position="437"/>
    </location>
</feature>
<keyword evidence="4" id="KW-1185">Reference proteome</keyword>
<evidence type="ECO:0000256" key="2">
    <source>
        <dbReference type="SAM" id="Phobius"/>
    </source>
</evidence>
<sequence>MSDTPAAPTQPPDQPGTASDVKRTLGPAGMKLAAIGALVLGLLLPQYFVAGLIGERESRQAEVQSEIARAWGQSQTVLGPLLVVPMRPSLGPDGKPVAPWSIAIPASELSMTATMEPERRRRGLFEAVVYTAQVEFSGRFGQVAAILPADADPDWAGAFLMTGASDLRPATDAPTLRWGERPLTIFNEGAMRCGPTEAMRWPLGLNGPPEPGAAFTGSMELRGTGTLAFVPAARRLQFVAHGPWATPSYVGANLPLRAETDEAGFRAEWAGGMAAQAIRLNPGHCAGNVLPSAMGVALLEPVPTYRMVNRTAKYAVLFVLLAVMTYWLFEITARIRIHLVQYGLLGLSMVLFPLLLLAIAETLGFGVAYVISAAMVMGQAGLYTAAVTGRVLLATIFAGVLGVLFGFLYVVLRMESMALLAGALGLFALLSAVMAATRRMGTKEA</sequence>
<comment type="caution">
    <text evidence="3">The sequence shown here is derived from an EMBL/GenBank/DDBJ whole genome shotgun (WGS) entry which is preliminary data.</text>
</comment>
<evidence type="ECO:0000313" key="4">
    <source>
        <dbReference type="Proteomes" id="UP000698752"/>
    </source>
</evidence>
<gene>
    <name evidence="3" type="ORF">GXW78_25705</name>
</gene>
<keyword evidence="2" id="KW-1133">Transmembrane helix</keyword>
<reference evidence="4" key="1">
    <citation type="journal article" date="2021" name="Syst. Appl. Microbiol.">
        <title>Roseomonas hellenica sp. nov., isolated from roots of wild-growing Alkanna tinctoria.</title>
        <authorList>
            <person name="Rat A."/>
            <person name="Naranjo H.D."/>
            <person name="Lebbe L."/>
            <person name="Cnockaert M."/>
            <person name="Krigas N."/>
            <person name="Grigoriadou K."/>
            <person name="Maloupa E."/>
            <person name="Willems A."/>
        </authorList>
    </citation>
    <scope>NUCLEOTIDE SEQUENCE [LARGE SCALE GENOMIC DNA]</scope>
    <source>
        <strain evidence="4">LMG 31159</strain>
    </source>
</reference>
<dbReference type="RefSeq" id="WP_211871784.1">
    <property type="nucleotide sequence ID" value="NZ_JAAEDI010000040.1"/>
</dbReference>
<accession>A0ABS5EQ00</accession>
<dbReference type="PANTHER" id="PTHR30092:SF0">
    <property type="entry name" value="INNER MEMBRANE PROTEIN CRED"/>
    <property type="match status" value="1"/>
</dbReference>
<keyword evidence="2" id="KW-0812">Transmembrane</keyword>
<dbReference type="InterPro" id="IPR010364">
    <property type="entry name" value="Uncharacterised_IM_CreD"/>
</dbReference>
<dbReference type="EMBL" id="JAAEDI010000040">
    <property type="protein sequence ID" value="MBR0653077.1"/>
    <property type="molecule type" value="Genomic_DNA"/>
</dbReference>
<dbReference type="NCBIfam" id="NF008712">
    <property type="entry name" value="PRK11715.1-1"/>
    <property type="match status" value="1"/>
</dbReference>
<feature type="transmembrane region" description="Helical" evidence="2">
    <location>
        <begin position="32"/>
        <end position="54"/>
    </location>
</feature>
<organism evidence="3 4">
    <name type="scientific">Neoroseomonas terrae</name>
    <dbReference type="NCBI Taxonomy" id="424799"/>
    <lineage>
        <taxon>Bacteria</taxon>
        <taxon>Pseudomonadati</taxon>
        <taxon>Pseudomonadota</taxon>
        <taxon>Alphaproteobacteria</taxon>
        <taxon>Acetobacterales</taxon>
        <taxon>Acetobacteraceae</taxon>
        <taxon>Neoroseomonas</taxon>
    </lineage>
</organism>
<proteinExistence type="predicted"/>
<dbReference type="Proteomes" id="UP000698752">
    <property type="component" value="Unassembled WGS sequence"/>
</dbReference>
<name>A0ABS5EQ00_9PROT</name>
<keyword evidence="2" id="KW-0472">Membrane</keyword>
<evidence type="ECO:0000313" key="3">
    <source>
        <dbReference type="EMBL" id="MBR0653077.1"/>
    </source>
</evidence>
<feature type="region of interest" description="Disordered" evidence="1">
    <location>
        <begin position="1"/>
        <end position="22"/>
    </location>
</feature>